<evidence type="ECO:0000256" key="4">
    <source>
        <dbReference type="ARBA" id="ARBA00022456"/>
    </source>
</evidence>
<keyword evidence="5 8" id="KW-0285">Flavoprotein</keyword>
<evidence type="ECO:0000256" key="7">
    <source>
        <dbReference type="ARBA" id="ARBA00023002"/>
    </source>
</evidence>
<dbReference type="InterPro" id="IPR013786">
    <property type="entry name" value="AcylCoA_DH/ox_N"/>
</dbReference>
<dbReference type="EMBL" id="MCIF01000002">
    <property type="protein sequence ID" value="RAQ95724.1"/>
    <property type="molecule type" value="Genomic_DNA"/>
</dbReference>
<dbReference type="Pfam" id="PF02770">
    <property type="entry name" value="Acyl-CoA_dh_M"/>
    <property type="match status" value="1"/>
</dbReference>
<comment type="pathway">
    <text evidence="2">Amino-acid degradation; L-valine degradation.</text>
</comment>
<sequence length="392" mass="43601">MEMPSHADEERRLLVAEIRRFVERAVLPAAQQLEHEDRYPSELVEELRHLGLFAATIPESYGGLGLDLLTYVQLIEELARGWMSLAGIVNTHILVAALITQYGTAEQRQRFLPVMAEGRRRGALCLSEAEAGSDVQAIRMTALRDGESYLLNGAKLWVTNGVHARILAVLARTDPQAQPPYRGMSLFLVEKETPGLHVGRTFAKLGYKGVDTAELVFEEVRVPAANLLGGVEGQGFKQAMSGLEIGRLNVAARAVGLARAAFEDAIRYAQQRRTFGQPIAEHQAIQLKLADMYTEIEAARLLLHEAARKKDAGGRCDLETGMAKLFATEMCQRVTLEALRIHGGFGYVKEFNVERYYRDAPFMLIGEGTSEIQRLIIARQLLQRYALDEQPS</sequence>
<dbReference type="Proteomes" id="UP000248706">
    <property type="component" value="Unassembled WGS sequence"/>
</dbReference>
<dbReference type="SUPFAM" id="SSF56645">
    <property type="entry name" value="Acyl-CoA dehydrogenase NM domain-like"/>
    <property type="match status" value="1"/>
</dbReference>
<dbReference type="FunFam" id="1.20.140.10:FF:000001">
    <property type="entry name" value="Acyl-CoA dehydrogenase"/>
    <property type="match status" value="1"/>
</dbReference>
<evidence type="ECO:0000259" key="9">
    <source>
        <dbReference type="Pfam" id="PF00441"/>
    </source>
</evidence>
<proteinExistence type="inferred from homology"/>
<dbReference type="GO" id="GO:0003995">
    <property type="term" value="F:acyl-CoA dehydrogenase activity"/>
    <property type="evidence" value="ECO:0007669"/>
    <property type="project" value="InterPro"/>
</dbReference>
<evidence type="ECO:0000259" key="11">
    <source>
        <dbReference type="Pfam" id="PF02771"/>
    </source>
</evidence>
<evidence type="ECO:0000313" key="12">
    <source>
        <dbReference type="EMBL" id="RAQ95724.1"/>
    </source>
</evidence>
<keyword evidence="13" id="KW-1185">Reference proteome</keyword>
<reference evidence="12 13" key="1">
    <citation type="submission" date="2016-08" db="EMBL/GenBank/DDBJ databases">
        <title>Analysis of Carbohydrate Active Enzymes in Thermogemmatispora T81 Reveals Carbohydrate Degradation Ability.</title>
        <authorList>
            <person name="Tomazini A."/>
            <person name="Lal S."/>
            <person name="Stott M."/>
            <person name="Henrissat B."/>
            <person name="Polikarpov I."/>
            <person name="Sparling R."/>
            <person name="Levin D.B."/>
        </authorList>
    </citation>
    <scope>NUCLEOTIDE SEQUENCE [LARGE SCALE GENOMIC DNA]</scope>
    <source>
        <strain evidence="12 13">T81</strain>
    </source>
</reference>
<dbReference type="InterPro" id="IPR006091">
    <property type="entry name" value="Acyl-CoA_Oxase/DH_mid-dom"/>
</dbReference>
<dbReference type="InterPro" id="IPR037069">
    <property type="entry name" value="AcylCoA_DH/ox_N_sf"/>
</dbReference>
<name>A0A328VKT6_9CHLR</name>
<dbReference type="Gene3D" id="2.40.110.10">
    <property type="entry name" value="Butyryl-CoA Dehydrogenase, subunit A, domain 2"/>
    <property type="match status" value="1"/>
</dbReference>
<comment type="similarity">
    <text evidence="3 8">Belongs to the acyl-CoA dehydrogenase family.</text>
</comment>
<dbReference type="PANTHER" id="PTHR43884:SF12">
    <property type="entry name" value="ISOVALERYL-COA DEHYDROGENASE, MITOCHONDRIAL-RELATED"/>
    <property type="match status" value="1"/>
</dbReference>
<evidence type="ECO:0000256" key="6">
    <source>
        <dbReference type="ARBA" id="ARBA00022827"/>
    </source>
</evidence>
<evidence type="ECO:0000256" key="8">
    <source>
        <dbReference type="RuleBase" id="RU362125"/>
    </source>
</evidence>
<dbReference type="FunFam" id="2.40.110.10:FF:000001">
    <property type="entry name" value="Acyl-CoA dehydrogenase, mitochondrial"/>
    <property type="match status" value="1"/>
</dbReference>
<dbReference type="InterPro" id="IPR046373">
    <property type="entry name" value="Acyl-CoA_Oxase/DH_mid-dom_sf"/>
</dbReference>
<gene>
    <name evidence="12" type="ORF">A4R35_09275</name>
</gene>
<evidence type="ECO:0000256" key="5">
    <source>
        <dbReference type="ARBA" id="ARBA00022630"/>
    </source>
</evidence>
<dbReference type="AlphaFoldDB" id="A0A328VKT6"/>
<dbReference type="InterPro" id="IPR036250">
    <property type="entry name" value="AcylCo_DH-like_C"/>
</dbReference>
<dbReference type="PROSITE" id="PS00072">
    <property type="entry name" value="ACYL_COA_DH_1"/>
    <property type="match status" value="1"/>
</dbReference>
<dbReference type="Pfam" id="PF00441">
    <property type="entry name" value="Acyl-CoA_dh_1"/>
    <property type="match status" value="1"/>
</dbReference>
<dbReference type="PANTHER" id="PTHR43884">
    <property type="entry name" value="ACYL-COA DEHYDROGENASE"/>
    <property type="match status" value="1"/>
</dbReference>
<dbReference type="InterPro" id="IPR009075">
    <property type="entry name" value="AcylCo_DH/oxidase_C"/>
</dbReference>
<evidence type="ECO:0000256" key="3">
    <source>
        <dbReference type="ARBA" id="ARBA00009347"/>
    </source>
</evidence>
<dbReference type="RefSeq" id="WP_223258267.1">
    <property type="nucleotide sequence ID" value="NZ_MCIF01000002.1"/>
</dbReference>
<evidence type="ECO:0000259" key="10">
    <source>
        <dbReference type="Pfam" id="PF02770"/>
    </source>
</evidence>
<dbReference type="SUPFAM" id="SSF47203">
    <property type="entry name" value="Acyl-CoA dehydrogenase C-terminal domain-like"/>
    <property type="match status" value="1"/>
</dbReference>
<comment type="caution">
    <text evidence="12">The sequence shown here is derived from an EMBL/GenBank/DDBJ whole genome shotgun (WGS) entry which is preliminary data.</text>
</comment>
<dbReference type="InterPro" id="IPR009100">
    <property type="entry name" value="AcylCoA_DH/oxidase_NM_dom_sf"/>
</dbReference>
<feature type="domain" description="Acyl-CoA dehydrogenase/oxidase N-terminal" evidence="11">
    <location>
        <begin position="9"/>
        <end position="118"/>
    </location>
</feature>
<evidence type="ECO:0000313" key="13">
    <source>
        <dbReference type="Proteomes" id="UP000248706"/>
    </source>
</evidence>
<keyword evidence="6 8" id="KW-0274">FAD</keyword>
<keyword evidence="7 8" id="KW-0560">Oxidoreductase</keyword>
<dbReference type="Gene3D" id="1.10.540.10">
    <property type="entry name" value="Acyl-CoA dehydrogenase/oxidase, N-terminal domain"/>
    <property type="match status" value="1"/>
</dbReference>
<dbReference type="GO" id="GO:0009083">
    <property type="term" value="P:branched-chain amino acid catabolic process"/>
    <property type="evidence" value="ECO:0007669"/>
    <property type="project" value="UniProtKB-KW"/>
</dbReference>
<dbReference type="Pfam" id="PF02771">
    <property type="entry name" value="Acyl-CoA_dh_N"/>
    <property type="match status" value="1"/>
</dbReference>
<accession>A0A328VKT6</accession>
<evidence type="ECO:0000256" key="1">
    <source>
        <dbReference type="ARBA" id="ARBA00001974"/>
    </source>
</evidence>
<dbReference type="Gene3D" id="1.20.140.10">
    <property type="entry name" value="Butyryl-CoA Dehydrogenase, subunit A, domain 3"/>
    <property type="match status" value="1"/>
</dbReference>
<feature type="domain" description="Acyl-CoA dehydrogenase/oxidase C-terminal" evidence="9">
    <location>
        <begin position="233"/>
        <end position="382"/>
    </location>
</feature>
<dbReference type="GO" id="GO:0050660">
    <property type="term" value="F:flavin adenine dinucleotide binding"/>
    <property type="evidence" value="ECO:0007669"/>
    <property type="project" value="InterPro"/>
</dbReference>
<keyword evidence="4" id="KW-0101">Branched-chain amino acid catabolism</keyword>
<comment type="cofactor">
    <cofactor evidence="1 8">
        <name>FAD</name>
        <dbReference type="ChEBI" id="CHEBI:57692"/>
    </cofactor>
</comment>
<dbReference type="InterPro" id="IPR006089">
    <property type="entry name" value="Acyl-CoA_DH_CS"/>
</dbReference>
<protein>
    <submittedName>
        <fullName evidence="12">Acyl-CoA dehydrogenase</fullName>
    </submittedName>
</protein>
<organism evidence="12 13">
    <name type="scientific">Thermogemmatispora tikiterensis</name>
    <dbReference type="NCBI Taxonomy" id="1825093"/>
    <lineage>
        <taxon>Bacteria</taxon>
        <taxon>Bacillati</taxon>
        <taxon>Chloroflexota</taxon>
        <taxon>Ktedonobacteria</taxon>
        <taxon>Thermogemmatisporales</taxon>
        <taxon>Thermogemmatisporaceae</taxon>
        <taxon>Thermogemmatispora</taxon>
    </lineage>
</organism>
<dbReference type="PIRSF" id="PIRSF016578">
    <property type="entry name" value="HsaA"/>
    <property type="match status" value="1"/>
</dbReference>
<feature type="domain" description="Acyl-CoA oxidase/dehydrogenase middle" evidence="10">
    <location>
        <begin position="123"/>
        <end position="220"/>
    </location>
</feature>
<evidence type="ECO:0000256" key="2">
    <source>
        <dbReference type="ARBA" id="ARBA00005109"/>
    </source>
</evidence>